<dbReference type="Proteomes" id="UP000515121">
    <property type="component" value="Unplaced"/>
</dbReference>
<dbReference type="GeneID" id="111280532"/>
<evidence type="ECO:0000313" key="2">
    <source>
        <dbReference type="Proteomes" id="UP000515121"/>
    </source>
</evidence>
<accession>A0A6P5X5N5</accession>
<dbReference type="KEGG" id="dzi:111280532"/>
<organism evidence="2 3">
    <name type="scientific">Durio zibethinus</name>
    <name type="common">Durian</name>
    <dbReference type="NCBI Taxonomy" id="66656"/>
    <lineage>
        <taxon>Eukaryota</taxon>
        <taxon>Viridiplantae</taxon>
        <taxon>Streptophyta</taxon>
        <taxon>Embryophyta</taxon>
        <taxon>Tracheophyta</taxon>
        <taxon>Spermatophyta</taxon>
        <taxon>Magnoliopsida</taxon>
        <taxon>eudicotyledons</taxon>
        <taxon>Gunneridae</taxon>
        <taxon>Pentapetalae</taxon>
        <taxon>rosids</taxon>
        <taxon>malvids</taxon>
        <taxon>Malvales</taxon>
        <taxon>Malvaceae</taxon>
        <taxon>Helicteroideae</taxon>
        <taxon>Durio</taxon>
    </lineage>
</organism>
<feature type="region of interest" description="Disordered" evidence="1">
    <location>
        <begin position="145"/>
        <end position="222"/>
    </location>
</feature>
<proteinExistence type="predicted"/>
<feature type="compositionally biased region" description="Basic and acidic residues" evidence="1">
    <location>
        <begin position="145"/>
        <end position="187"/>
    </location>
</feature>
<keyword evidence="2" id="KW-1185">Reference proteome</keyword>
<protein>
    <submittedName>
        <fullName evidence="3">Late embryogenesis abundant protein 76-like</fullName>
    </submittedName>
</protein>
<dbReference type="PANTHER" id="PTHR47372">
    <property type="entry name" value="DAUER UP-REGULATED-RELATED"/>
    <property type="match status" value="1"/>
</dbReference>
<dbReference type="RefSeq" id="XP_022723740.1">
    <property type="nucleotide sequence ID" value="XM_022868005.1"/>
</dbReference>
<dbReference type="OrthoDB" id="6363407at2759"/>
<evidence type="ECO:0000256" key="1">
    <source>
        <dbReference type="SAM" id="MobiDB-lite"/>
    </source>
</evidence>
<evidence type="ECO:0000313" key="3">
    <source>
        <dbReference type="RefSeq" id="XP_022723740.1"/>
    </source>
</evidence>
<reference evidence="3" key="1">
    <citation type="submission" date="2025-08" db="UniProtKB">
        <authorList>
            <consortium name="RefSeq"/>
        </authorList>
    </citation>
    <scope>IDENTIFICATION</scope>
    <source>
        <tissue evidence="3">Fruit stalk</tissue>
    </source>
</reference>
<dbReference type="AlphaFoldDB" id="A0A6P5X5N5"/>
<dbReference type="PANTHER" id="PTHR47372:SF24">
    <property type="entry name" value="LATE EMBRYOGENESIS ABUNDANT PROTEIN (LEA) FAMILY PROTEIN"/>
    <property type="match status" value="1"/>
</dbReference>
<sequence length="258" mass="28740">MVYSLTPIFSAKTELPISAKHSSFCCLVLNTIEPLQLFKVGQFKLCHQDPKNYTCPTRGISAKTCQSVGLPPSRFPLPYSLHGQEKGKGELRNYAQEETVRKEKVKILNNGNHVHSQDRDVQAIERAKEQAHEAKEKAIEYAHKTKEKTKETAESAAEKAKETAQSPKEKAKEYTQETKEKAKEGTEKSSQTAYELTEKTKEKAHDVKEKTEEIAGSVASKASETVQTIGEKAKQTVQGAEDGRRCCEIEEACPKSRG</sequence>
<gene>
    <name evidence="3" type="primary">LOC111280532</name>
</gene>
<name>A0A6P5X5N5_DURZI</name>
<feature type="compositionally biased region" description="Basic and acidic residues" evidence="1">
    <location>
        <begin position="196"/>
        <end position="213"/>
    </location>
</feature>
<dbReference type="Gene3D" id="6.10.140.1430">
    <property type="match status" value="2"/>
</dbReference>